<keyword evidence="2" id="KW-1185">Reference proteome</keyword>
<accession>A0A8J2JHN2</accession>
<dbReference type="Proteomes" id="UP000708208">
    <property type="component" value="Unassembled WGS sequence"/>
</dbReference>
<reference evidence="1" key="1">
    <citation type="submission" date="2021-06" db="EMBL/GenBank/DDBJ databases">
        <authorList>
            <person name="Hodson N. C."/>
            <person name="Mongue J. A."/>
            <person name="Jaron S. K."/>
        </authorList>
    </citation>
    <scope>NUCLEOTIDE SEQUENCE</scope>
</reference>
<dbReference type="GO" id="GO:0044183">
    <property type="term" value="F:protein folding chaperone"/>
    <property type="evidence" value="ECO:0007669"/>
    <property type="project" value="InterPro"/>
</dbReference>
<evidence type="ECO:0000313" key="1">
    <source>
        <dbReference type="EMBL" id="CAG7720448.1"/>
    </source>
</evidence>
<dbReference type="AlphaFoldDB" id="A0A8J2JHN2"/>
<gene>
    <name evidence="1" type="ORF">AFUS01_LOCUS9724</name>
</gene>
<dbReference type="CDD" id="cd00320">
    <property type="entry name" value="cpn10"/>
    <property type="match status" value="1"/>
</dbReference>
<dbReference type="GO" id="GO:0005524">
    <property type="term" value="F:ATP binding"/>
    <property type="evidence" value="ECO:0007669"/>
    <property type="project" value="InterPro"/>
</dbReference>
<organism evidence="1 2">
    <name type="scientific">Allacma fusca</name>
    <dbReference type="NCBI Taxonomy" id="39272"/>
    <lineage>
        <taxon>Eukaryota</taxon>
        <taxon>Metazoa</taxon>
        <taxon>Ecdysozoa</taxon>
        <taxon>Arthropoda</taxon>
        <taxon>Hexapoda</taxon>
        <taxon>Collembola</taxon>
        <taxon>Symphypleona</taxon>
        <taxon>Sminthuridae</taxon>
        <taxon>Allacma</taxon>
    </lineage>
</organism>
<proteinExistence type="predicted"/>
<protein>
    <submittedName>
        <fullName evidence="1">Uncharacterized protein</fullName>
    </submittedName>
</protein>
<dbReference type="Pfam" id="PF00166">
    <property type="entry name" value="Cpn10"/>
    <property type="match status" value="1"/>
</dbReference>
<comment type="caution">
    <text evidence="1">The sequence shown here is derived from an EMBL/GenBank/DDBJ whole genome shotgun (WGS) entry which is preliminary data.</text>
</comment>
<evidence type="ECO:0000313" key="2">
    <source>
        <dbReference type="Proteomes" id="UP000708208"/>
    </source>
</evidence>
<name>A0A8J2JHN2_9HEXA</name>
<sequence length="145" mass="16272">EKNQLGGPLCCGSEEVYSAIRLCHIQETTCLQAAAERQQQREPRSRQSARLWFPYLTELCWSYGGRNEGGDTVPLSVAVDVNVLLPEYGDIKIELDDAELFIYREHDILAKEGKLLGGRESELLVNQYPRFCADSSSPQTISCFA</sequence>
<dbReference type="InterPro" id="IPR020818">
    <property type="entry name" value="Chaperonin_GroES"/>
</dbReference>
<dbReference type="OrthoDB" id="184876at2759"/>
<dbReference type="EMBL" id="CAJVCH010070733">
    <property type="protein sequence ID" value="CAG7720448.1"/>
    <property type="molecule type" value="Genomic_DNA"/>
</dbReference>
<feature type="non-terminal residue" evidence="1">
    <location>
        <position position="1"/>
    </location>
</feature>